<comment type="catalytic activity">
    <reaction evidence="7">
        <text>[(1-&gt;4)-alpha-D-galacturonosyl methyl ester](n) + n H2O = [(1-&gt;4)-alpha-D-galacturonosyl](n) + n methanol + n H(+)</text>
        <dbReference type="Rhea" id="RHEA:22380"/>
        <dbReference type="Rhea" id="RHEA-COMP:14570"/>
        <dbReference type="Rhea" id="RHEA-COMP:14573"/>
        <dbReference type="ChEBI" id="CHEBI:15377"/>
        <dbReference type="ChEBI" id="CHEBI:15378"/>
        <dbReference type="ChEBI" id="CHEBI:17790"/>
        <dbReference type="ChEBI" id="CHEBI:140522"/>
        <dbReference type="ChEBI" id="CHEBI:140523"/>
        <dbReference type="EC" id="3.1.1.11"/>
    </reaction>
</comment>
<dbReference type="InterPro" id="IPR000070">
    <property type="entry name" value="Pectinesterase_cat"/>
</dbReference>
<dbReference type="SUPFAM" id="SSF51126">
    <property type="entry name" value="Pectin lyase-like"/>
    <property type="match status" value="1"/>
</dbReference>
<feature type="active site" evidence="6">
    <location>
        <position position="370"/>
    </location>
</feature>
<name>A0A6G9W3G7_CUNLA</name>
<evidence type="ECO:0000313" key="9">
    <source>
        <dbReference type="EMBL" id="QIR83162.1"/>
    </source>
</evidence>
<dbReference type="SUPFAM" id="SSF101148">
    <property type="entry name" value="Plant invertase/pectin methylesterase inhibitor"/>
    <property type="match status" value="1"/>
</dbReference>
<dbReference type="EMBL" id="MK585471">
    <property type="protein sequence ID" value="QIR83162.1"/>
    <property type="molecule type" value="mRNA"/>
</dbReference>
<dbReference type="InterPro" id="IPR033131">
    <property type="entry name" value="Pectinesterase_Asp_AS"/>
</dbReference>
<evidence type="ECO:0000256" key="7">
    <source>
        <dbReference type="RuleBase" id="RU000589"/>
    </source>
</evidence>
<dbReference type="PANTHER" id="PTHR31707">
    <property type="entry name" value="PECTINESTERASE"/>
    <property type="match status" value="1"/>
</dbReference>
<evidence type="ECO:0000256" key="2">
    <source>
        <dbReference type="ARBA" id="ARBA00006027"/>
    </source>
</evidence>
<comment type="similarity">
    <text evidence="2">In the N-terminal section; belongs to the PMEI family.</text>
</comment>
<sequence length="525" mass="57345">MKKIRQPFAALLLLLAVSACAEGVSLLKSVCNATLYPDVCVSTLQAQYYEQSLRPGSSMKDMAITFVKVSLEEVKKLSIVVSSQSVLLSSDDESKHAAIQDCKMLFKYTVRQLNESLNLLTTSAEWKKEQAEDVQTWLSASLTDQVTCIEGFKDLKDSYAESVRNVSKVVSNSLAIVNSLPVANVFPGQNNRRLLSEAEDSELYFPSWMSPTDRRLLQSSPAGGMTANAVVAKDGTGNYKSISEAVKAAPSKSTSRYIIHVKAGVYAESVEVSKDNIMLVGDGKYATVVTGSTHGNIRSNTFDATGNGFIARDMGFENTAGASAGQSVALRVSSDRSVFYRCSIKSFQDSLYAYSQRQFYRECDIFGTVDFIFGDASAVFQSCNILSRKRNKNPNVVTAQGRSDPNQNSGFSIHNCKVSAESIRTYLGRPWRQYSRTVVMQSVLDGNIDPAGWTEWDGSFALKTLYYAEYMNSGAGAGISNRVKWPGFHIITDPVEASKFTVAQFISGNSWLPSTGVAFQSGLIG</sequence>
<gene>
    <name evidence="9" type="primary">PME4</name>
</gene>
<dbReference type="InterPro" id="IPR011050">
    <property type="entry name" value="Pectin_lyase_fold/virulence"/>
</dbReference>
<evidence type="ECO:0000256" key="4">
    <source>
        <dbReference type="ARBA" id="ARBA00022801"/>
    </source>
</evidence>
<dbReference type="GO" id="GO:0045490">
    <property type="term" value="P:pectin catabolic process"/>
    <property type="evidence" value="ECO:0007669"/>
    <property type="project" value="UniProtKB-UniRule"/>
</dbReference>
<dbReference type="GO" id="GO:0004857">
    <property type="term" value="F:enzyme inhibitor activity"/>
    <property type="evidence" value="ECO:0007669"/>
    <property type="project" value="InterPro"/>
</dbReference>
<dbReference type="Pfam" id="PF04043">
    <property type="entry name" value="PMEI"/>
    <property type="match status" value="1"/>
</dbReference>
<dbReference type="EC" id="3.1.1.11" evidence="7"/>
<keyword evidence="4 7" id="KW-0378">Hydrolase</keyword>
<dbReference type="NCBIfam" id="TIGR01614">
    <property type="entry name" value="PME_inhib"/>
    <property type="match status" value="1"/>
</dbReference>
<feature type="chain" id="PRO_5026374821" description="Pectinesterase" evidence="7">
    <location>
        <begin position="24"/>
        <end position="525"/>
    </location>
</feature>
<evidence type="ECO:0000259" key="8">
    <source>
        <dbReference type="SMART" id="SM00856"/>
    </source>
</evidence>
<dbReference type="InterPro" id="IPR006501">
    <property type="entry name" value="Pectinesterase_inhib_dom"/>
</dbReference>
<reference evidence="9" key="1">
    <citation type="submission" date="2019-03" db="EMBL/GenBank/DDBJ databases">
        <title>Molecular characterization of PME/PMEI genes and their involvement in root border cells releasing of Chinese fir.</title>
        <authorList>
            <person name="Lu W."/>
        </authorList>
    </citation>
    <scope>NUCLEOTIDE SEQUENCE</scope>
</reference>
<organism evidence="9">
    <name type="scientific">Cunninghamia lanceolata</name>
    <name type="common">China fir</name>
    <name type="synonym">Pinus lanceolata</name>
    <dbReference type="NCBI Taxonomy" id="28977"/>
    <lineage>
        <taxon>Eukaryota</taxon>
        <taxon>Viridiplantae</taxon>
        <taxon>Streptophyta</taxon>
        <taxon>Embryophyta</taxon>
        <taxon>Tracheophyta</taxon>
        <taxon>Spermatophyta</taxon>
        <taxon>Pinopsida</taxon>
        <taxon>Pinidae</taxon>
        <taxon>Conifers II</taxon>
        <taxon>Cupressales</taxon>
        <taxon>Cupressaceae</taxon>
        <taxon>Cunninghamia</taxon>
    </lineage>
</organism>
<keyword evidence="7" id="KW-0732">Signal</keyword>
<evidence type="ECO:0000256" key="3">
    <source>
        <dbReference type="ARBA" id="ARBA00007786"/>
    </source>
</evidence>
<comment type="pathway">
    <text evidence="1 7">Glycan metabolism; pectin degradation; 2-dehydro-3-deoxy-D-gluconate from pectin: step 1/5.</text>
</comment>
<keyword evidence="5 7" id="KW-0063">Aspartyl esterase</keyword>
<dbReference type="Gene3D" id="2.160.20.10">
    <property type="entry name" value="Single-stranded right-handed beta-helix, Pectin lyase-like"/>
    <property type="match status" value="1"/>
</dbReference>
<proteinExistence type="evidence at transcript level"/>
<feature type="domain" description="Pectinesterase inhibitor" evidence="8">
    <location>
        <begin position="22"/>
        <end position="176"/>
    </location>
</feature>
<dbReference type="GO" id="GO:0042545">
    <property type="term" value="P:cell wall modification"/>
    <property type="evidence" value="ECO:0007669"/>
    <property type="project" value="UniProtKB-UniRule"/>
</dbReference>
<dbReference type="CDD" id="cd15798">
    <property type="entry name" value="PMEI-like_3"/>
    <property type="match status" value="1"/>
</dbReference>
<protein>
    <recommendedName>
        <fullName evidence="7">Pectinesterase</fullName>
        <ecNumber evidence="7">3.1.1.11</ecNumber>
    </recommendedName>
</protein>
<dbReference type="FunFam" id="2.160.20.10:FF:000001">
    <property type="entry name" value="Pectinesterase"/>
    <property type="match status" value="1"/>
</dbReference>
<evidence type="ECO:0000256" key="5">
    <source>
        <dbReference type="ARBA" id="ARBA00023085"/>
    </source>
</evidence>
<comment type="similarity">
    <text evidence="3">In the C-terminal section; belongs to the pectinesterase family.</text>
</comment>
<dbReference type="InterPro" id="IPR035513">
    <property type="entry name" value="Invertase/methylesterase_inhib"/>
</dbReference>
<dbReference type="GO" id="GO:0030599">
    <property type="term" value="F:pectinesterase activity"/>
    <property type="evidence" value="ECO:0007669"/>
    <property type="project" value="UniProtKB-UniRule"/>
</dbReference>
<dbReference type="PROSITE" id="PS00503">
    <property type="entry name" value="PECTINESTERASE_2"/>
    <property type="match status" value="1"/>
</dbReference>
<dbReference type="SMART" id="SM00856">
    <property type="entry name" value="PMEI"/>
    <property type="match status" value="1"/>
</dbReference>
<dbReference type="Pfam" id="PF01095">
    <property type="entry name" value="Pectinesterase"/>
    <property type="match status" value="1"/>
</dbReference>
<dbReference type="PROSITE" id="PS51257">
    <property type="entry name" value="PROKAR_LIPOPROTEIN"/>
    <property type="match status" value="1"/>
</dbReference>
<evidence type="ECO:0000256" key="6">
    <source>
        <dbReference type="PROSITE-ProRule" id="PRU10040"/>
    </source>
</evidence>
<feature type="signal peptide" evidence="7">
    <location>
        <begin position="1"/>
        <end position="23"/>
    </location>
</feature>
<dbReference type="InterPro" id="IPR012334">
    <property type="entry name" value="Pectin_lyas_fold"/>
</dbReference>
<evidence type="ECO:0000256" key="1">
    <source>
        <dbReference type="ARBA" id="ARBA00005184"/>
    </source>
</evidence>
<dbReference type="UniPathway" id="UPA00545">
    <property type="reaction ID" value="UER00823"/>
</dbReference>
<dbReference type="Gene3D" id="1.20.140.40">
    <property type="entry name" value="Invertase/pectin methylesterase inhibitor family protein"/>
    <property type="match status" value="1"/>
</dbReference>
<accession>A0A6G9W3G7</accession>
<dbReference type="AlphaFoldDB" id="A0A6G9W3G7"/>